<protein>
    <submittedName>
        <fullName evidence="2">Uncharacterized protein</fullName>
    </submittedName>
</protein>
<evidence type="ECO:0000256" key="1">
    <source>
        <dbReference type="SAM" id="MobiDB-lite"/>
    </source>
</evidence>
<keyword evidence="3" id="KW-1185">Reference proteome</keyword>
<comment type="caution">
    <text evidence="2">The sequence shown here is derived from an EMBL/GenBank/DDBJ whole genome shotgun (WGS) entry which is preliminary data.</text>
</comment>
<name>A0A922NFD0_9PLEO</name>
<organism evidence="2 3">
    <name type="scientific">Pyrenophora tritici-repentis</name>
    <dbReference type="NCBI Taxonomy" id="45151"/>
    <lineage>
        <taxon>Eukaryota</taxon>
        <taxon>Fungi</taxon>
        <taxon>Dikarya</taxon>
        <taxon>Ascomycota</taxon>
        <taxon>Pezizomycotina</taxon>
        <taxon>Dothideomycetes</taxon>
        <taxon>Pleosporomycetidae</taxon>
        <taxon>Pleosporales</taxon>
        <taxon>Pleosporineae</taxon>
        <taxon>Pleosporaceae</taxon>
        <taxon>Pyrenophora</taxon>
    </lineage>
</organism>
<feature type="region of interest" description="Disordered" evidence="1">
    <location>
        <begin position="18"/>
        <end position="61"/>
    </location>
</feature>
<sequence length="307" mass="34039">MASAHDIIMSFVTGSAPSSLAARMAQEDTPPPTRTMPTPEDANANSKPPSPPLPRGPQAHTTNALGLKYISIKAIAMPPRPGLIPGLTPPAPVLGTFPFGDTEDHPHSMLIHWLDDLEYTYAKATRLYVKMFPDDNVSDEALRRRHIRSLERLLKRYGKKDESQIGAVDRIVQNRGKPRKGRKSTDAEAEEEEPAAGKDVGDAQDPAASSSQPQESKQSANSNRQSRRETNNLKTHRFEKTCIVVWRDVDHMSFRDIREKLERERGWSIGAPTVKMYYSRARAQVWGIGDEGEGEAEAGDEGDSMET</sequence>
<dbReference type="Proteomes" id="UP000249757">
    <property type="component" value="Unassembled WGS sequence"/>
</dbReference>
<dbReference type="EMBL" id="NRDI02000007">
    <property type="protein sequence ID" value="KAI1514943.1"/>
    <property type="molecule type" value="Genomic_DNA"/>
</dbReference>
<evidence type="ECO:0000313" key="3">
    <source>
        <dbReference type="Proteomes" id="UP000249757"/>
    </source>
</evidence>
<feature type="region of interest" description="Disordered" evidence="1">
    <location>
        <begin position="165"/>
        <end position="234"/>
    </location>
</feature>
<evidence type="ECO:0000313" key="2">
    <source>
        <dbReference type="EMBL" id="KAI1514943.1"/>
    </source>
</evidence>
<dbReference type="OMA" id="THRFEKT"/>
<proteinExistence type="predicted"/>
<accession>A0A922NFD0</accession>
<dbReference type="AlphaFoldDB" id="A0A922NFD0"/>
<reference evidence="3" key="1">
    <citation type="journal article" date="2022" name="Microb. Genom.">
        <title>A global pangenome for the wheat fungal pathogen Pyrenophora tritici-repentis and prediction of effector protein structural homology.</title>
        <authorList>
            <person name="Moolhuijzen P.M."/>
            <person name="See P.T."/>
            <person name="Shi G."/>
            <person name="Powell H.R."/>
            <person name="Cockram J."/>
            <person name="Jorgensen L.N."/>
            <person name="Benslimane H."/>
            <person name="Strelkov S.E."/>
            <person name="Turner J."/>
            <person name="Liu Z."/>
            <person name="Moffat C.S."/>
        </authorList>
    </citation>
    <scope>NUCLEOTIDE SEQUENCE [LARGE SCALE GENOMIC DNA]</scope>
</reference>
<dbReference type="OrthoDB" id="3773439at2759"/>
<gene>
    <name evidence="2" type="ORF">Ptr86124_006266</name>
</gene>
<feature type="compositionally biased region" description="Polar residues" evidence="1">
    <location>
        <begin position="207"/>
        <end position="224"/>
    </location>
</feature>